<dbReference type="Gene3D" id="2.40.50.230">
    <property type="entry name" value="Gp5 N-terminal domain"/>
    <property type="match status" value="1"/>
</dbReference>
<feature type="region of interest" description="Disordered" evidence="2">
    <location>
        <begin position="446"/>
        <end position="472"/>
    </location>
</feature>
<proteinExistence type="inferred from homology"/>
<dbReference type="Pfam" id="PF05954">
    <property type="entry name" value="Phage_GPD"/>
    <property type="match status" value="1"/>
</dbReference>
<comment type="similarity">
    <text evidence="1">Belongs to the VgrG protein family.</text>
</comment>
<evidence type="ECO:0000256" key="2">
    <source>
        <dbReference type="SAM" id="MobiDB-lite"/>
    </source>
</evidence>
<dbReference type="InterPro" id="IPR054030">
    <property type="entry name" value="Gp5_Vgr_C"/>
</dbReference>
<evidence type="ECO:0000259" key="3">
    <source>
        <dbReference type="Pfam" id="PF04717"/>
    </source>
</evidence>
<keyword evidence="6" id="KW-1185">Reference proteome</keyword>
<evidence type="ECO:0000256" key="1">
    <source>
        <dbReference type="ARBA" id="ARBA00005558"/>
    </source>
</evidence>
<feature type="domain" description="Gp5/Type VI secretion system Vgr protein OB-fold" evidence="3">
    <location>
        <begin position="372"/>
        <end position="440"/>
    </location>
</feature>
<dbReference type="SUPFAM" id="SSF69255">
    <property type="entry name" value="gp5 N-terminal domain-like"/>
    <property type="match status" value="1"/>
</dbReference>
<evidence type="ECO:0000313" key="5">
    <source>
        <dbReference type="EMBL" id="SDD62167.1"/>
    </source>
</evidence>
<dbReference type="Gene3D" id="4.10.220.110">
    <property type="match status" value="1"/>
</dbReference>
<dbReference type="NCBIfam" id="TIGR03361">
    <property type="entry name" value="VI_Rhs_Vgr"/>
    <property type="match status" value="1"/>
</dbReference>
<dbReference type="RefSeq" id="WP_092001279.1">
    <property type="nucleotide sequence ID" value="NZ_FMYQ01000022.1"/>
</dbReference>
<dbReference type="Pfam" id="PF04717">
    <property type="entry name" value="Phage_base_V"/>
    <property type="match status" value="1"/>
</dbReference>
<gene>
    <name evidence="5" type="ORF">SAMN05421548_122101</name>
</gene>
<dbReference type="InterPro" id="IPR006533">
    <property type="entry name" value="T6SS_Vgr_RhsGE"/>
</dbReference>
<dbReference type="NCBIfam" id="TIGR01646">
    <property type="entry name" value="vgr_GE"/>
    <property type="match status" value="1"/>
</dbReference>
<dbReference type="Gene3D" id="2.30.110.50">
    <property type="match status" value="1"/>
</dbReference>
<dbReference type="STRING" id="416944.SAMN05421548_122101"/>
<evidence type="ECO:0000313" key="6">
    <source>
        <dbReference type="Proteomes" id="UP000198908"/>
    </source>
</evidence>
<dbReference type="Proteomes" id="UP000198908">
    <property type="component" value="Unassembled WGS sequence"/>
</dbReference>
<dbReference type="OrthoDB" id="1907165at2"/>
<dbReference type="InterPro" id="IPR006531">
    <property type="entry name" value="Gp5/Vgr_OB"/>
</dbReference>
<sequence length="640" mass="68749">MSTPSQSEWFASVSTPFGADVLLLDGFGGREAISELFRFDLRMHSTNKALDADEIVGKSVTVTLKDQTGVARYFNGIVARFAHAGADAQYGFYSVELAPRLWLLTLGQDRVIWQNQAALDIIKNVLGTFGVTFEDRTQGSSAYGVREYCVQYDESAFDFISRLMEEEGVFYFFKFADGAHTMVLADDPSAHEATPAGDLYFAADANTPGSAKRLESFAMARGVIPGEHIVSDYDYTKPSTMISSSKGSSSLPTGARYTFPGRVATADQATHLSTMQLEAHNVTQQVGEGASGYYGLAAGTTFTLSGHPDTSLNVSYVTRAVQHTASNTAYGNQFEVFPVTVPFRAPLATPRPLVAGTHTAKVVGSTDEEIWTDAQGRIKVKFHWDRTAQADQNSSCWVRVAQSVAGPGWGHLFLPRVGQEVVVSYVDGDPDRPLVTGCVYNGENATPVSLPSMQTQSVMRSRSSKKGTAGNEIRMEDKLDSEELYFHAQKDMTVEIENALSTTVKAGAETHVVQKGDRSIEVSEGKETHTVKGTRTLDVTGDETHTNHAKFTHSVTGDHAHTVNGNYTLKVGGNLVIEVTGSVSIKAGTSFASEAGTTHASKATTTLSTEGMTVSHKASAQQTVDGGGQLALKGGIVQLN</sequence>
<protein>
    <submittedName>
        <fullName evidence="5">Type VI secretion system secreted protein VgrG</fullName>
    </submittedName>
</protein>
<dbReference type="InterPro" id="IPR037026">
    <property type="entry name" value="Vgr_OB-fold_dom_sf"/>
</dbReference>
<organism evidence="5 6">
    <name type="scientific">Paraburkholderia lycopersici</name>
    <dbReference type="NCBI Taxonomy" id="416944"/>
    <lineage>
        <taxon>Bacteria</taxon>
        <taxon>Pseudomonadati</taxon>
        <taxon>Pseudomonadota</taxon>
        <taxon>Betaproteobacteria</taxon>
        <taxon>Burkholderiales</taxon>
        <taxon>Burkholderiaceae</taxon>
        <taxon>Paraburkholderia</taxon>
    </lineage>
</organism>
<dbReference type="Gene3D" id="3.55.50.10">
    <property type="entry name" value="Baseplate protein-like domains"/>
    <property type="match status" value="1"/>
</dbReference>
<dbReference type="SUPFAM" id="SSF69279">
    <property type="entry name" value="Phage tail proteins"/>
    <property type="match status" value="2"/>
</dbReference>
<dbReference type="EMBL" id="FMYQ01000022">
    <property type="protein sequence ID" value="SDD62167.1"/>
    <property type="molecule type" value="Genomic_DNA"/>
</dbReference>
<dbReference type="InterPro" id="IPR017847">
    <property type="entry name" value="T6SS_RhsGE_Vgr_subset"/>
</dbReference>
<accession>A0A1G6WAB1</accession>
<feature type="compositionally biased region" description="Polar residues" evidence="2">
    <location>
        <begin position="446"/>
        <end position="461"/>
    </location>
</feature>
<reference evidence="6" key="1">
    <citation type="submission" date="2016-09" db="EMBL/GenBank/DDBJ databases">
        <authorList>
            <person name="Varghese N."/>
            <person name="Submissions S."/>
        </authorList>
    </citation>
    <scope>NUCLEOTIDE SEQUENCE [LARGE SCALE GENOMIC DNA]</scope>
    <source>
        <strain evidence="6">TNe-862</strain>
    </source>
</reference>
<feature type="domain" description="Gp5/Type VI secretion system Vgr C-terminal trimerisation" evidence="4">
    <location>
        <begin position="457"/>
        <end position="579"/>
    </location>
</feature>
<name>A0A1G6WAB1_9BURK</name>
<dbReference type="Pfam" id="PF22178">
    <property type="entry name" value="Gp5_trimer_C"/>
    <property type="match status" value="1"/>
</dbReference>
<dbReference type="SUPFAM" id="SSF69349">
    <property type="entry name" value="Phage fibre proteins"/>
    <property type="match status" value="1"/>
</dbReference>
<dbReference type="AlphaFoldDB" id="A0A1G6WAB1"/>
<evidence type="ECO:0000259" key="4">
    <source>
        <dbReference type="Pfam" id="PF22178"/>
    </source>
</evidence>